<feature type="compositionally biased region" description="Low complexity" evidence="1">
    <location>
        <begin position="215"/>
        <end position="279"/>
    </location>
</feature>
<dbReference type="EMBL" id="MSKW01000005">
    <property type="protein sequence ID" value="OLO79207.1"/>
    <property type="molecule type" value="Genomic_DNA"/>
</dbReference>
<proteinExistence type="predicted"/>
<dbReference type="AlphaFoldDB" id="A0A1Q8XFT3"/>
<gene>
    <name evidence="3" type="ORF">BKH15_02930</name>
</gene>
<protein>
    <submittedName>
        <fullName evidence="3">Uncharacterized protein</fullName>
    </submittedName>
</protein>
<evidence type="ECO:0000256" key="1">
    <source>
        <dbReference type="SAM" id="MobiDB-lite"/>
    </source>
</evidence>
<sequence length="295" mass="31156">MSPSGVVPFQEQTVTRSLAARTRVLAASAALLLAVGALAGCSDHPGQAADMHYTGLDGARHSVVVSEKDVDVVVKELDSALGWENLVRQGVNRSEIVYGLIQAPYLIEVGQAHGLTFTDAQIVQLVKERLGFEPRQAETLTYLRASLLNGQYEQLSQQPKQAGQQGKAVLADLDKVRGTLDGDLSPRYPSKAQTWLTRTDPRLEAGNNPFGGGLQQAPQQQQQAPQQQAPQQGGQQQAPQQQGGGQQQPQQQAPQQGGQQPADSGQTDGQGQTGQADGAAGEGAQGAEQPETSGQ</sequence>
<dbReference type="Proteomes" id="UP000186769">
    <property type="component" value="Unassembled WGS sequence"/>
</dbReference>
<reference evidence="3 4" key="1">
    <citation type="submission" date="2016-12" db="EMBL/GenBank/DDBJ databases">
        <title>Genomic comparison of strains in the 'Actinomyces naeslundii' group.</title>
        <authorList>
            <person name="Mughal S.R."/>
            <person name="Do T."/>
            <person name="Gilbert S.C."/>
            <person name="Witherden E.A."/>
            <person name="Didelot X."/>
            <person name="Beighton D."/>
        </authorList>
    </citation>
    <scope>NUCLEOTIDE SEQUENCE [LARGE SCALE GENOMIC DNA]</scope>
    <source>
        <strain evidence="3 4">G53E</strain>
    </source>
</reference>
<evidence type="ECO:0000313" key="4">
    <source>
        <dbReference type="Proteomes" id="UP000186769"/>
    </source>
</evidence>
<dbReference type="RefSeq" id="WP_075414142.1">
    <property type="nucleotide sequence ID" value="NZ_MSKW01000005.1"/>
</dbReference>
<keyword evidence="2" id="KW-0732">Signal</keyword>
<organism evidence="3 4">
    <name type="scientific">Actinomyces oris</name>
    <dbReference type="NCBI Taxonomy" id="544580"/>
    <lineage>
        <taxon>Bacteria</taxon>
        <taxon>Bacillati</taxon>
        <taxon>Actinomycetota</taxon>
        <taxon>Actinomycetes</taxon>
        <taxon>Actinomycetales</taxon>
        <taxon>Actinomycetaceae</taxon>
        <taxon>Actinomyces</taxon>
    </lineage>
</organism>
<feature type="region of interest" description="Disordered" evidence="1">
    <location>
        <begin position="178"/>
        <end position="295"/>
    </location>
</feature>
<comment type="caution">
    <text evidence="3">The sequence shown here is derived from an EMBL/GenBank/DDBJ whole genome shotgun (WGS) entry which is preliminary data.</text>
</comment>
<feature type="chain" id="PRO_5039606533" evidence="2">
    <location>
        <begin position="40"/>
        <end position="295"/>
    </location>
</feature>
<evidence type="ECO:0000313" key="3">
    <source>
        <dbReference type="EMBL" id="OLO79207.1"/>
    </source>
</evidence>
<evidence type="ECO:0000256" key="2">
    <source>
        <dbReference type="SAM" id="SignalP"/>
    </source>
</evidence>
<accession>A0A1Q8XFT3</accession>
<feature type="signal peptide" evidence="2">
    <location>
        <begin position="1"/>
        <end position="39"/>
    </location>
</feature>
<name>A0A1Q8XFT3_9ACTO</name>